<organism evidence="1">
    <name type="scientific">uncultured Caudovirales phage</name>
    <dbReference type="NCBI Taxonomy" id="2100421"/>
    <lineage>
        <taxon>Viruses</taxon>
        <taxon>Duplodnaviria</taxon>
        <taxon>Heunggongvirae</taxon>
        <taxon>Uroviricota</taxon>
        <taxon>Caudoviricetes</taxon>
        <taxon>Peduoviridae</taxon>
        <taxon>Maltschvirus</taxon>
        <taxon>Maltschvirus maltsch</taxon>
    </lineage>
</organism>
<evidence type="ECO:0000313" key="1">
    <source>
        <dbReference type="EMBL" id="CAB4148534.1"/>
    </source>
</evidence>
<protein>
    <submittedName>
        <fullName evidence="1">Uncharacterized protein</fullName>
    </submittedName>
</protein>
<name>A0A6J5MP43_9CAUD</name>
<gene>
    <name evidence="1" type="ORF">UFOVP526_9</name>
</gene>
<sequence length="51" mass="5580">MTSPFPTDPTVQLLIDAGFTTGWATQGDTLILWEHDEDPPAPLTRPSEDTP</sequence>
<accession>A0A6J5MP43</accession>
<proteinExistence type="predicted"/>
<reference evidence="1" key="1">
    <citation type="submission" date="2020-04" db="EMBL/GenBank/DDBJ databases">
        <authorList>
            <person name="Chiriac C."/>
            <person name="Salcher M."/>
            <person name="Ghai R."/>
            <person name="Kavagutti S V."/>
        </authorList>
    </citation>
    <scope>NUCLEOTIDE SEQUENCE</scope>
</reference>
<dbReference type="EMBL" id="LR796498">
    <property type="protein sequence ID" value="CAB4148534.1"/>
    <property type="molecule type" value="Genomic_DNA"/>
</dbReference>